<dbReference type="FunFam" id="3.40.50.300:FF:000552">
    <property type="entry name" value="GPN-loop GTPase 3"/>
    <property type="match status" value="1"/>
</dbReference>
<evidence type="ECO:0000256" key="4">
    <source>
        <dbReference type="ARBA" id="ARBA00022801"/>
    </source>
</evidence>
<sequence length="283" mass="33006">MIIEEKKDNYLGKQCQLVIGPAGSGKSTYCRTIMSHCQSIKRSVHLVNLDPAAENFEYEPTIDIRDLITLDDVMEELDYGPNGGLVYCMEFLINNINWLEEELNNYEDDYLIFDCPGQIELYTHFPIMKSIVQTLQKYDYNVCCVYLLDSQFIEDTSKFFSGVLNAMSAMIQLEIPHINVLTKVDLLDKKLQRSRDFERYLEVDSSLLTEDINNRMRPRYQHLNEAIVQLIDEYNMVNFLPLDITDEESIAYVLAQVDNSIQYGEDLEVKEREDFTEVDDDDY</sequence>
<dbReference type="GO" id="GO:0007064">
    <property type="term" value="P:mitotic sister chromatid cohesion"/>
    <property type="evidence" value="ECO:0007669"/>
    <property type="project" value="EnsemblFungi"/>
</dbReference>
<comment type="caution">
    <text evidence="7">The sequence shown here is derived from an EMBL/GenBank/DDBJ whole genome shotgun (WGS) entry which is preliminary data.</text>
</comment>
<keyword evidence="4 6" id="KW-0378">Hydrolase</keyword>
<evidence type="ECO:0000256" key="5">
    <source>
        <dbReference type="ARBA" id="ARBA00023134"/>
    </source>
</evidence>
<proteinExistence type="inferred from homology"/>
<dbReference type="PANTHER" id="PTHR21231">
    <property type="entry name" value="XPA-BINDING PROTEIN 1-RELATED"/>
    <property type="match status" value="1"/>
</dbReference>
<dbReference type="GO" id="GO:0006606">
    <property type="term" value="P:protein import into nucleus"/>
    <property type="evidence" value="ECO:0007669"/>
    <property type="project" value="EnsemblFungi"/>
</dbReference>
<keyword evidence="3 6" id="KW-0547">Nucleotide-binding</keyword>
<evidence type="ECO:0000313" key="8">
    <source>
        <dbReference type="Proteomes" id="UP000193944"/>
    </source>
</evidence>
<comment type="subunit">
    <text evidence="6">Binds to RNA polymerase II (RNAPII).</text>
</comment>
<dbReference type="SUPFAM" id="SSF52540">
    <property type="entry name" value="P-loop containing nucleoside triphosphate hydrolases"/>
    <property type="match status" value="1"/>
</dbReference>
<dbReference type="CDD" id="cd17872">
    <property type="entry name" value="GPN3"/>
    <property type="match status" value="1"/>
</dbReference>
<keyword evidence="5 6" id="KW-0342">GTP-binding</keyword>
<evidence type="ECO:0000256" key="6">
    <source>
        <dbReference type="RuleBase" id="RU365059"/>
    </source>
</evidence>
<reference evidence="7 8" key="2">
    <citation type="submission" date="2016-08" db="EMBL/GenBank/DDBJ databases">
        <title>Pervasive Adenine N6-methylation of Active Genes in Fungi.</title>
        <authorList>
            <consortium name="DOE Joint Genome Institute"/>
            <person name="Mondo S.J."/>
            <person name="Dannebaum R.O."/>
            <person name="Kuo R.C."/>
            <person name="Labutti K."/>
            <person name="Haridas S."/>
            <person name="Kuo A."/>
            <person name="Salamov A."/>
            <person name="Ahrendt S.R."/>
            <person name="Lipzen A."/>
            <person name="Sullivan W."/>
            <person name="Andreopoulos W.B."/>
            <person name="Clum A."/>
            <person name="Lindquist E."/>
            <person name="Daum C."/>
            <person name="Ramamoorthy G.K."/>
            <person name="Gryganskyi A."/>
            <person name="Culley D."/>
            <person name="Magnuson J.K."/>
            <person name="James T.Y."/>
            <person name="O'Malley M.A."/>
            <person name="Stajich J.E."/>
            <person name="Spatafora J.W."/>
            <person name="Visel A."/>
            <person name="Grigoriev I.V."/>
        </authorList>
    </citation>
    <scope>NUCLEOTIDE SEQUENCE [LARGE SCALE GENOMIC DNA]</scope>
    <source>
        <strain evidence="7 8">S4</strain>
    </source>
</reference>
<dbReference type="OrthoDB" id="5839at2759"/>
<comment type="function">
    <text evidence="6">Small GTPase required for proper nuclear import of RNA polymerase II and III (RNAPII and RNAPIII). May act at an RNAP assembly step prior to nuclear import.</text>
</comment>
<organism evidence="7 8">
    <name type="scientific">Anaeromyces robustus</name>
    <dbReference type="NCBI Taxonomy" id="1754192"/>
    <lineage>
        <taxon>Eukaryota</taxon>
        <taxon>Fungi</taxon>
        <taxon>Fungi incertae sedis</taxon>
        <taxon>Chytridiomycota</taxon>
        <taxon>Chytridiomycota incertae sedis</taxon>
        <taxon>Neocallimastigomycetes</taxon>
        <taxon>Neocallimastigales</taxon>
        <taxon>Neocallimastigaceae</taxon>
        <taxon>Anaeromyces</taxon>
    </lineage>
</organism>
<comment type="similarity">
    <text evidence="1 6">Belongs to the GPN-loop GTPase family.</text>
</comment>
<evidence type="ECO:0000256" key="2">
    <source>
        <dbReference type="ARBA" id="ARBA00014587"/>
    </source>
</evidence>
<dbReference type="Gene3D" id="3.40.50.300">
    <property type="entry name" value="P-loop containing nucleotide triphosphate hydrolases"/>
    <property type="match status" value="1"/>
</dbReference>
<dbReference type="STRING" id="1754192.A0A1Y1XKY7"/>
<dbReference type="EMBL" id="MCFG01000022">
    <property type="protein sequence ID" value="ORX86365.1"/>
    <property type="molecule type" value="Genomic_DNA"/>
</dbReference>
<keyword evidence="8" id="KW-1185">Reference proteome</keyword>
<evidence type="ECO:0000256" key="1">
    <source>
        <dbReference type="ARBA" id="ARBA00005290"/>
    </source>
</evidence>
<dbReference type="Pfam" id="PF03029">
    <property type="entry name" value="ATP_bind_1"/>
    <property type="match status" value="1"/>
</dbReference>
<dbReference type="GO" id="GO:0003924">
    <property type="term" value="F:GTPase activity"/>
    <property type="evidence" value="ECO:0007669"/>
    <property type="project" value="TreeGrafter"/>
</dbReference>
<evidence type="ECO:0000256" key="3">
    <source>
        <dbReference type="ARBA" id="ARBA00022741"/>
    </source>
</evidence>
<name>A0A1Y1XKY7_9FUNG</name>
<protein>
    <recommendedName>
        <fullName evidence="2 6">GPN-loop GTPase 3</fullName>
    </recommendedName>
</protein>
<gene>
    <name evidence="7" type="ORF">BCR32DRAFT_260773</name>
</gene>
<dbReference type="InterPro" id="IPR030228">
    <property type="entry name" value="Gpn3"/>
</dbReference>
<reference evidence="7 8" key="1">
    <citation type="submission" date="2016-08" db="EMBL/GenBank/DDBJ databases">
        <title>A Parts List for Fungal Cellulosomes Revealed by Comparative Genomics.</title>
        <authorList>
            <consortium name="DOE Joint Genome Institute"/>
            <person name="Haitjema C.H."/>
            <person name="Gilmore S.P."/>
            <person name="Henske J.K."/>
            <person name="Solomon K.V."/>
            <person name="De Groot R."/>
            <person name="Kuo A."/>
            <person name="Mondo S.J."/>
            <person name="Salamov A.A."/>
            <person name="Labutti K."/>
            <person name="Zhao Z."/>
            <person name="Chiniquy J."/>
            <person name="Barry K."/>
            <person name="Brewer H.M."/>
            <person name="Purvine S.O."/>
            <person name="Wright A.T."/>
            <person name="Boxma B."/>
            <person name="Van Alen T."/>
            <person name="Hackstein J.H."/>
            <person name="Baker S.E."/>
            <person name="Grigoriev I.V."/>
            <person name="O'Malley M.A."/>
        </authorList>
    </citation>
    <scope>NUCLEOTIDE SEQUENCE [LARGE SCALE GENOMIC DNA]</scope>
    <source>
        <strain evidence="7 8">S4</strain>
    </source>
</reference>
<dbReference type="PANTHER" id="PTHR21231:SF7">
    <property type="entry name" value="GPN-LOOP GTPASE 3"/>
    <property type="match status" value="1"/>
</dbReference>
<dbReference type="GO" id="GO:0005525">
    <property type="term" value="F:GTP binding"/>
    <property type="evidence" value="ECO:0007669"/>
    <property type="project" value="UniProtKB-KW"/>
</dbReference>
<dbReference type="AlphaFoldDB" id="A0A1Y1XKY7"/>
<dbReference type="InterPro" id="IPR004130">
    <property type="entry name" value="Gpn"/>
</dbReference>
<dbReference type="Proteomes" id="UP000193944">
    <property type="component" value="Unassembled WGS sequence"/>
</dbReference>
<evidence type="ECO:0000313" key="7">
    <source>
        <dbReference type="EMBL" id="ORX86365.1"/>
    </source>
</evidence>
<accession>A0A1Y1XKY7</accession>
<dbReference type="InterPro" id="IPR027417">
    <property type="entry name" value="P-loop_NTPase"/>
</dbReference>